<dbReference type="PROSITE" id="PS50004">
    <property type="entry name" value="C2"/>
    <property type="match status" value="2"/>
</dbReference>
<dbReference type="PROSITE" id="PS51847">
    <property type="entry name" value="SMP"/>
    <property type="match status" value="1"/>
</dbReference>
<feature type="region of interest" description="Disordered" evidence="6">
    <location>
        <begin position="615"/>
        <end position="675"/>
    </location>
</feature>
<dbReference type="Pfam" id="PF25669">
    <property type="entry name" value="SMP_MUG190-like"/>
    <property type="match status" value="2"/>
</dbReference>
<dbReference type="Pfam" id="PF25331">
    <property type="entry name" value="C2_Mug190_3rd"/>
    <property type="match status" value="1"/>
</dbReference>
<dbReference type="GO" id="GO:0008289">
    <property type="term" value="F:lipid binding"/>
    <property type="evidence" value="ECO:0007669"/>
    <property type="project" value="UniProtKB-KW"/>
</dbReference>
<comment type="subcellular location">
    <subcellularLocation>
        <location evidence="1">Membrane</location>
    </subcellularLocation>
</comment>
<feature type="region of interest" description="Disordered" evidence="6">
    <location>
        <begin position="539"/>
        <end position="595"/>
    </location>
</feature>
<feature type="compositionally biased region" description="Polar residues" evidence="6">
    <location>
        <begin position="51"/>
        <end position="70"/>
    </location>
</feature>
<feature type="compositionally biased region" description="Basic and acidic residues" evidence="6">
    <location>
        <begin position="543"/>
        <end position="553"/>
    </location>
</feature>
<dbReference type="Gene3D" id="2.60.40.150">
    <property type="entry name" value="C2 domain"/>
    <property type="match status" value="2"/>
</dbReference>
<evidence type="ECO:0000256" key="5">
    <source>
        <dbReference type="ARBA" id="ARBA00023136"/>
    </source>
</evidence>
<accession>A0A8H7V623</accession>
<evidence type="ECO:0000256" key="2">
    <source>
        <dbReference type="ARBA" id="ARBA00022448"/>
    </source>
</evidence>
<dbReference type="AlphaFoldDB" id="A0A8H7V623"/>
<dbReference type="Proteomes" id="UP000603453">
    <property type="component" value="Unassembled WGS sequence"/>
</dbReference>
<keyword evidence="5" id="KW-0472">Membrane</keyword>
<feature type="domain" description="SMP-LTD" evidence="8">
    <location>
        <begin position="174"/>
        <end position="377"/>
    </location>
</feature>
<sequence length="1276" mass="142991">MHESDPAGTSSGGQGAWQDTHGHDATAQDVGVAETRSGDEDTSRNPYNVDVHSSSQEAMQNLQSEKDPTSSVPFNFNKFSAPKKCFKLNYQQPLGLNAPSILVAGLEDVGVKYLIMSALLCLYLGQVGYGLLSLLMTSMTGIAAFYMLSRSVLDSLNWQIEKIDGANILSKRRHGESMEWFNCFVEKIWRSIDPQVFAVVEDILEDTISRVAPTKIIRAVKVGDFDLGVQSPRIEKMNIFPPTPDQPTNCIFGEAEFTLGVDPNNTTVTTFKPHVATPPGFSICFKSVLNASADIRGELTKLSGKIRFKLMTAPEPPFVSKVTISFIRAPEIETAVMPITKKLNIMRLPMLKTLVNQGVKLGFASLVEPNSISVDIKPMMIGALIDTNAIGVVKLEVRQTRRKHAMGGEPENSFVTFSLSDRKTSNIKSTRVLSSTSHPLWNENLYQLVTIEDIKNEVYMNVKVWEADKVKADTLTGSISASVKDIVLARLDEYENVSSWCTEERVIFDGWAPIDGKSERESQFLLDFKLTFHPKYVTPIPSAHDHAKTEKAKREKAKKKKQEKEKKQQEKEEKKKQKEHRKGSQNAPVSILVRPEATIKNPGIDYIMEASPEQHVHSMDETPNLENGGAAILADDDSDMDRTELVPNQPEGGSSEMALNSDDEEDDSDDELGERVSPLHTSGILSIKIVKAKDLEILDPEVISFKKRRHPYKLQKAVSPYAVIYINDTKVFRTRSKMCTSNPNWNAVSECFIKNYATGFIRISVKTSIDLEDDPVIGTSIIKISDLFHDKSKKSKESERWISLSDGIGYGRVFLDLKYKPVKLVLPRELSGADVGTLVIDSVQLDMKAPMNLSKIHLTNASFIINVEPEITRELKYNLLESHGKKTGWFKNNLYFPLMMRYRSALYVHLSQRHNDRKVTACLWMKEIYDNDWQEVTIGLRPFTDGPAADELPWGSDGPCGKITLRLKFVPGFSPAHTELPEFTTDMLGADPFQNDITRDKAHLLVRQEGTENYAVNIPSEKKMKKPHTATIADSNPATLISPPKRSSVENDRVTEQYNAVPVILQQKVHYPIIKERERNQEAPMPIAEEREKNQEAPMMNFAMSNSEGRRRSTANMPSETGKKRASRGSVSYELNDRRASRGAMSSNTNGRRASNLTGSTFNSDYRRSSASTGTTFNSESEMVSTSDEATLDTVNRRLNTSTELNTDNNLNDHVEIQTTGYLEAMEEDLENSKISKYSLMRKLTKGRNRFVKKFKTLSQGYNSQTRANKAIVEEA</sequence>
<feature type="region of interest" description="Disordered" evidence="6">
    <location>
        <begin position="1019"/>
        <end position="1050"/>
    </location>
</feature>
<feature type="domain" description="C2" evidence="7">
    <location>
        <begin position="368"/>
        <end position="501"/>
    </location>
</feature>
<evidence type="ECO:0000313" key="9">
    <source>
        <dbReference type="EMBL" id="KAG2206827.1"/>
    </source>
</evidence>
<feature type="compositionally biased region" description="Basic and acidic residues" evidence="6">
    <location>
        <begin position="562"/>
        <end position="576"/>
    </location>
</feature>
<dbReference type="PANTHER" id="PTHR47348:SF3">
    <property type="entry name" value="MEIOTICALLY UP-REGULATED GENE 190 PROTEIN"/>
    <property type="match status" value="1"/>
</dbReference>
<dbReference type="GO" id="GO:0016020">
    <property type="term" value="C:membrane"/>
    <property type="evidence" value="ECO:0007669"/>
    <property type="project" value="UniProtKB-SubCell"/>
</dbReference>
<dbReference type="OrthoDB" id="419768at2759"/>
<feature type="compositionally biased region" description="Polar residues" evidence="6">
    <location>
        <begin position="1144"/>
        <end position="1189"/>
    </location>
</feature>
<keyword evidence="2" id="KW-0813">Transport</keyword>
<organism evidence="9 10">
    <name type="scientific">Mucor saturninus</name>
    <dbReference type="NCBI Taxonomy" id="64648"/>
    <lineage>
        <taxon>Eukaryota</taxon>
        <taxon>Fungi</taxon>
        <taxon>Fungi incertae sedis</taxon>
        <taxon>Mucoromycota</taxon>
        <taxon>Mucoromycotina</taxon>
        <taxon>Mucoromycetes</taxon>
        <taxon>Mucorales</taxon>
        <taxon>Mucorineae</taxon>
        <taxon>Mucoraceae</taxon>
        <taxon>Mucor</taxon>
    </lineage>
</organism>
<dbReference type="PANTHER" id="PTHR47348">
    <property type="entry name" value="MEIOTICALLY UP-REGULATED GENE 190 PROTEIN"/>
    <property type="match status" value="1"/>
</dbReference>
<reference evidence="9" key="1">
    <citation type="submission" date="2020-12" db="EMBL/GenBank/DDBJ databases">
        <title>Metabolic potential, ecology and presence of endohyphal bacteria is reflected in genomic diversity of Mucoromycotina.</title>
        <authorList>
            <person name="Muszewska A."/>
            <person name="Okrasinska A."/>
            <person name="Steczkiewicz K."/>
            <person name="Drgas O."/>
            <person name="Orlowska M."/>
            <person name="Perlinska-Lenart U."/>
            <person name="Aleksandrzak-Piekarczyk T."/>
            <person name="Szatraj K."/>
            <person name="Zielenkiewicz U."/>
            <person name="Pilsyk S."/>
            <person name="Malc E."/>
            <person name="Mieczkowski P."/>
            <person name="Kruszewska J.S."/>
            <person name="Biernat P."/>
            <person name="Pawlowska J."/>
        </authorList>
    </citation>
    <scope>NUCLEOTIDE SEQUENCE</scope>
    <source>
        <strain evidence="9">WA0000017839</strain>
    </source>
</reference>
<feature type="domain" description="C2" evidence="7">
    <location>
        <begin position="666"/>
        <end position="802"/>
    </location>
</feature>
<dbReference type="InterPro" id="IPR035892">
    <property type="entry name" value="C2_domain_sf"/>
</dbReference>
<keyword evidence="4" id="KW-0446">Lipid-binding</keyword>
<evidence type="ECO:0000256" key="1">
    <source>
        <dbReference type="ARBA" id="ARBA00004370"/>
    </source>
</evidence>
<evidence type="ECO:0000256" key="3">
    <source>
        <dbReference type="ARBA" id="ARBA00023055"/>
    </source>
</evidence>
<gene>
    <name evidence="9" type="ORF">INT47_007583</name>
</gene>
<proteinExistence type="predicted"/>
<comment type="caution">
    <text evidence="9">The sequence shown here is derived from an EMBL/GenBank/DDBJ whole genome shotgun (WGS) entry which is preliminary data.</text>
</comment>
<keyword evidence="10" id="KW-1185">Reference proteome</keyword>
<evidence type="ECO:0000256" key="6">
    <source>
        <dbReference type="SAM" id="MobiDB-lite"/>
    </source>
</evidence>
<dbReference type="SUPFAM" id="SSF49562">
    <property type="entry name" value="C2 domain (Calcium/lipid-binding domain, CaLB)"/>
    <property type="match status" value="2"/>
</dbReference>
<dbReference type="EMBL" id="JAEPRD010000028">
    <property type="protein sequence ID" value="KAG2206827.1"/>
    <property type="molecule type" value="Genomic_DNA"/>
</dbReference>
<feature type="compositionally biased region" description="Acidic residues" evidence="6">
    <location>
        <begin position="661"/>
        <end position="672"/>
    </location>
</feature>
<dbReference type="Pfam" id="PF00168">
    <property type="entry name" value="C2"/>
    <property type="match status" value="2"/>
</dbReference>
<name>A0A8H7V623_9FUNG</name>
<evidence type="ECO:0000259" key="7">
    <source>
        <dbReference type="PROSITE" id="PS50004"/>
    </source>
</evidence>
<protein>
    <submittedName>
        <fullName evidence="9">Uncharacterized protein</fullName>
    </submittedName>
</protein>
<keyword evidence="3" id="KW-0445">Lipid transport</keyword>
<evidence type="ECO:0000313" key="10">
    <source>
        <dbReference type="Proteomes" id="UP000603453"/>
    </source>
</evidence>
<dbReference type="InterPro" id="IPR031468">
    <property type="entry name" value="SMP_LBD"/>
</dbReference>
<evidence type="ECO:0000256" key="4">
    <source>
        <dbReference type="ARBA" id="ARBA00023121"/>
    </source>
</evidence>
<feature type="region of interest" description="Disordered" evidence="6">
    <location>
        <begin position="1105"/>
        <end position="1189"/>
    </location>
</feature>
<dbReference type="SMART" id="SM00239">
    <property type="entry name" value="C2"/>
    <property type="match status" value="2"/>
</dbReference>
<dbReference type="InterPro" id="IPR057349">
    <property type="entry name" value="C2_Mug190_3rd"/>
</dbReference>
<dbReference type="InterPro" id="IPR000008">
    <property type="entry name" value="C2_dom"/>
</dbReference>
<evidence type="ECO:0000259" key="8">
    <source>
        <dbReference type="PROSITE" id="PS51847"/>
    </source>
</evidence>
<feature type="region of interest" description="Disordered" evidence="6">
    <location>
        <begin position="1"/>
        <end position="70"/>
    </location>
</feature>
<dbReference type="GO" id="GO:0006869">
    <property type="term" value="P:lipid transport"/>
    <property type="evidence" value="ECO:0007669"/>
    <property type="project" value="UniProtKB-KW"/>
</dbReference>